<feature type="transmembrane region" description="Helical" evidence="1">
    <location>
        <begin position="152"/>
        <end position="171"/>
    </location>
</feature>
<dbReference type="STRING" id="320771.Cflav_PD0111"/>
<name>B9XSW7_PEDPL</name>
<sequence length="314" mass="34913">MDALPRRRKAFTSPAAAQFWFEWRRAGWVLPMCAGGILILVGPISWLSRNDPNATVSALALILAMPMLLAAVVGMSFSKADFWSRDHSLNAFLAVRPLATGEIVVTKMKVAAVSVAITWLLVLAFVYFWLVSWPSTSQLDMLLFEFKLFYPHSWHLILILSLGGLSLITWRSMVGGFWTGLASTWKPLITSLCIRAIALVLALIACAWMAAHEKWCKAHVDLQILIIGWVLALAVLFKLWMAVFSWSKITPSRVWKYLLIWSGGTGALVALAILATPVFDVVRVEHLLVLAALLPFPIARLGLAPMSLARNRHR</sequence>
<gene>
    <name evidence="2" type="ORF">Cflav_PD0111</name>
</gene>
<feature type="transmembrane region" description="Helical" evidence="1">
    <location>
        <begin position="28"/>
        <end position="48"/>
    </location>
</feature>
<feature type="transmembrane region" description="Helical" evidence="1">
    <location>
        <begin position="287"/>
        <end position="309"/>
    </location>
</feature>
<feature type="transmembrane region" description="Helical" evidence="1">
    <location>
        <begin position="192"/>
        <end position="211"/>
    </location>
</feature>
<keyword evidence="1" id="KW-1133">Transmembrane helix</keyword>
<comment type="caution">
    <text evidence="2">The sequence shown here is derived from an EMBL/GenBank/DDBJ whole genome shotgun (WGS) entry which is preliminary data.</text>
</comment>
<reference evidence="2 3" key="1">
    <citation type="journal article" date="2011" name="J. Bacteriol.">
        <title>Genome sequence of 'Pedosphaera parvula' Ellin514, an aerobic Verrucomicrobial isolate from pasture soil.</title>
        <authorList>
            <person name="Kant R."/>
            <person name="van Passel M.W."/>
            <person name="Sangwan P."/>
            <person name="Palva A."/>
            <person name="Lucas S."/>
            <person name="Copeland A."/>
            <person name="Lapidus A."/>
            <person name="Glavina Del Rio T."/>
            <person name="Dalin E."/>
            <person name="Tice H."/>
            <person name="Bruce D."/>
            <person name="Goodwin L."/>
            <person name="Pitluck S."/>
            <person name="Chertkov O."/>
            <person name="Larimer F.W."/>
            <person name="Land M.L."/>
            <person name="Hauser L."/>
            <person name="Brettin T.S."/>
            <person name="Detter J.C."/>
            <person name="Han S."/>
            <person name="de Vos W.M."/>
            <person name="Janssen P.H."/>
            <person name="Smidt H."/>
        </authorList>
    </citation>
    <scope>NUCLEOTIDE SEQUENCE [LARGE SCALE GENOMIC DNA]</scope>
    <source>
        <strain evidence="2 3">Ellin514</strain>
    </source>
</reference>
<dbReference type="Proteomes" id="UP000003688">
    <property type="component" value="Unassembled WGS sequence"/>
</dbReference>
<organism evidence="2 3">
    <name type="scientific">Pedosphaera parvula (strain Ellin514)</name>
    <dbReference type="NCBI Taxonomy" id="320771"/>
    <lineage>
        <taxon>Bacteria</taxon>
        <taxon>Pseudomonadati</taxon>
        <taxon>Verrucomicrobiota</taxon>
        <taxon>Pedosphaerae</taxon>
        <taxon>Pedosphaerales</taxon>
        <taxon>Pedosphaeraceae</taxon>
        <taxon>Pedosphaera</taxon>
    </lineage>
</organism>
<proteinExistence type="predicted"/>
<keyword evidence="3" id="KW-1185">Reference proteome</keyword>
<protein>
    <submittedName>
        <fullName evidence="2">Uncharacterized protein</fullName>
    </submittedName>
</protein>
<dbReference type="RefSeq" id="WP_007418900.1">
    <property type="nucleotide sequence ID" value="NZ_ABOX02000088.1"/>
</dbReference>
<feature type="transmembrane region" description="Helical" evidence="1">
    <location>
        <begin position="110"/>
        <end position="132"/>
    </location>
</feature>
<dbReference type="AlphaFoldDB" id="B9XSW7"/>
<accession>B9XSW7</accession>
<evidence type="ECO:0000313" key="2">
    <source>
        <dbReference type="EMBL" id="EEF57076.1"/>
    </source>
</evidence>
<dbReference type="EMBL" id="ABOX02000088">
    <property type="protein sequence ID" value="EEF57076.1"/>
    <property type="molecule type" value="Genomic_DNA"/>
</dbReference>
<keyword evidence="1" id="KW-0472">Membrane</keyword>
<evidence type="ECO:0000256" key="1">
    <source>
        <dbReference type="SAM" id="Phobius"/>
    </source>
</evidence>
<keyword evidence="1" id="KW-0812">Transmembrane</keyword>
<evidence type="ECO:0000313" key="3">
    <source>
        <dbReference type="Proteomes" id="UP000003688"/>
    </source>
</evidence>
<feature type="transmembrane region" description="Helical" evidence="1">
    <location>
        <begin position="54"/>
        <end position="77"/>
    </location>
</feature>
<feature type="transmembrane region" description="Helical" evidence="1">
    <location>
        <begin position="223"/>
        <end position="246"/>
    </location>
</feature>
<feature type="transmembrane region" description="Helical" evidence="1">
    <location>
        <begin position="258"/>
        <end position="275"/>
    </location>
</feature>